<reference evidence="2" key="1">
    <citation type="submission" date="2018-05" db="EMBL/GenBank/DDBJ databases">
        <authorList>
            <person name="Lanie J.A."/>
            <person name="Ng W.-L."/>
            <person name="Kazmierczak K.M."/>
            <person name="Andrzejewski T.M."/>
            <person name="Davidsen T.M."/>
            <person name="Wayne K.J."/>
            <person name="Tettelin H."/>
            <person name="Glass J.I."/>
            <person name="Rusch D."/>
            <person name="Podicherti R."/>
            <person name="Tsui H.-C.T."/>
            <person name="Winkler M.E."/>
        </authorList>
    </citation>
    <scope>NUCLEOTIDE SEQUENCE</scope>
</reference>
<dbReference type="InterPro" id="IPR050259">
    <property type="entry name" value="SDR"/>
</dbReference>
<dbReference type="SUPFAM" id="SSF51735">
    <property type="entry name" value="NAD(P)-binding Rossmann-fold domains"/>
    <property type="match status" value="1"/>
</dbReference>
<evidence type="ECO:0008006" key="3">
    <source>
        <dbReference type="Google" id="ProtNLM"/>
    </source>
</evidence>
<feature type="non-terminal residue" evidence="2">
    <location>
        <position position="1"/>
    </location>
</feature>
<accession>A0A382ECD8</accession>
<dbReference type="PRINTS" id="PR00081">
    <property type="entry name" value="GDHRDH"/>
</dbReference>
<dbReference type="Gene3D" id="3.40.50.720">
    <property type="entry name" value="NAD(P)-binding Rossmann-like Domain"/>
    <property type="match status" value="1"/>
</dbReference>
<comment type="similarity">
    <text evidence="1">Belongs to the short-chain dehydrogenases/reductases (SDR) family.</text>
</comment>
<dbReference type="CDD" id="cd05344">
    <property type="entry name" value="BKR_like_SDR_like"/>
    <property type="match status" value="1"/>
</dbReference>
<proteinExistence type="inferred from homology"/>
<sequence length="259" mass="27882">VDLGIKGKKAIICASSRGLGKACAKSLVMEGVDVTINSRNQKNLEQTLKELKGLNEGKVEMLVADLNTSEGQKLLSSICNDKDILITNNDGPPPGNFFEMEKEDWLHALEANMLSAISLIQSVLPGMQERNFGRIINITSAMVKSPNSLMGLSTAARAGLTAVSKGLSKQVAINNVTINNLLPERFDTERQVFMTNLLMENKGVSREEARSEITSTIAANRFGDPDEFGATCAFLCSTHAGFISGQNIQLDGGSYDGLI</sequence>
<dbReference type="EMBL" id="UINC01043725">
    <property type="protein sequence ID" value="SVB48165.1"/>
    <property type="molecule type" value="Genomic_DNA"/>
</dbReference>
<dbReference type="PANTHER" id="PTHR42879">
    <property type="entry name" value="3-OXOACYL-(ACYL-CARRIER-PROTEIN) REDUCTASE"/>
    <property type="match status" value="1"/>
</dbReference>
<dbReference type="PANTHER" id="PTHR42879:SF6">
    <property type="entry name" value="NADPH-DEPENDENT REDUCTASE BACG"/>
    <property type="match status" value="1"/>
</dbReference>
<dbReference type="InterPro" id="IPR036291">
    <property type="entry name" value="NAD(P)-bd_dom_sf"/>
</dbReference>
<dbReference type="InterPro" id="IPR002347">
    <property type="entry name" value="SDR_fam"/>
</dbReference>
<dbReference type="Pfam" id="PF13561">
    <property type="entry name" value="adh_short_C2"/>
    <property type="match status" value="1"/>
</dbReference>
<evidence type="ECO:0000256" key="1">
    <source>
        <dbReference type="ARBA" id="ARBA00006484"/>
    </source>
</evidence>
<gene>
    <name evidence="2" type="ORF">METZ01_LOCUS201019</name>
</gene>
<name>A0A382ECD8_9ZZZZ</name>
<dbReference type="AlphaFoldDB" id="A0A382ECD8"/>
<organism evidence="2">
    <name type="scientific">marine metagenome</name>
    <dbReference type="NCBI Taxonomy" id="408172"/>
    <lineage>
        <taxon>unclassified sequences</taxon>
        <taxon>metagenomes</taxon>
        <taxon>ecological metagenomes</taxon>
    </lineage>
</organism>
<protein>
    <recommendedName>
        <fullName evidence="3">3-oxoacyl-ACP reductase</fullName>
    </recommendedName>
</protein>
<evidence type="ECO:0000313" key="2">
    <source>
        <dbReference type="EMBL" id="SVB48165.1"/>
    </source>
</evidence>